<keyword evidence="1" id="KW-0732">Signal</keyword>
<dbReference type="Proteomes" id="UP001595812">
    <property type="component" value="Unassembled WGS sequence"/>
</dbReference>
<reference evidence="3" key="1">
    <citation type="journal article" date="2019" name="Int. J. Syst. Evol. Microbiol.">
        <title>The Global Catalogue of Microorganisms (GCM) 10K type strain sequencing project: providing services to taxonomists for standard genome sequencing and annotation.</title>
        <authorList>
            <consortium name="The Broad Institute Genomics Platform"/>
            <consortium name="The Broad Institute Genome Sequencing Center for Infectious Disease"/>
            <person name="Wu L."/>
            <person name="Ma J."/>
        </authorList>
    </citation>
    <scope>NUCLEOTIDE SEQUENCE [LARGE SCALE GENOMIC DNA]</scope>
    <source>
        <strain evidence="3">CECT 8979</strain>
    </source>
</reference>
<feature type="signal peptide" evidence="1">
    <location>
        <begin position="1"/>
        <end position="18"/>
    </location>
</feature>
<sequence>MKKLVLLLLVVGFSITHAQTKGKITYRFSILKDSIKPLDSLKSLDEVKVNVHKMLMNAEPIEAYLLFNKQKSFFYVEPRLNPSPPIWNHASDGIGLERADYDMGRILAGGDGTYYTDWSDNFMTHQMNFMENKLRVISKAPDWELIDSTKIILDYPCKLAKSKKGKIFAWYTESIPYKHGPRDSSNLPGMVLEVRRGRMHIYTAINIDYNDEEADFISEPVEGKLVTQNELRSIAGNPFGKKD</sequence>
<name>A0ABV8AHD5_9FLAO</name>
<gene>
    <name evidence="2" type="ORF">ACFOSX_02610</name>
</gene>
<keyword evidence="3" id="KW-1185">Reference proteome</keyword>
<feature type="chain" id="PRO_5046123801" evidence="1">
    <location>
        <begin position="19"/>
        <end position="243"/>
    </location>
</feature>
<dbReference type="RefSeq" id="WP_386096722.1">
    <property type="nucleotide sequence ID" value="NZ_JBHSAT010000004.1"/>
</dbReference>
<evidence type="ECO:0000256" key="1">
    <source>
        <dbReference type="SAM" id="SignalP"/>
    </source>
</evidence>
<evidence type="ECO:0000313" key="3">
    <source>
        <dbReference type="Proteomes" id="UP001595812"/>
    </source>
</evidence>
<dbReference type="InterPro" id="IPR005901">
    <property type="entry name" value="GLPGLI"/>
</dbReference>
<evidence type="ECO:0000313" key="2">
    <source>
        <dbReference type="EMBL" id="MFC3876111.1"/>
    </source>
</evidence>
<proteinExistence type="predicted"/>
<protein>
    <submittedName>
        <fullName evidence="2">GLPGLI family protein</fullName>
    </submittedName>
</protein>
<comment type="caution">
    <text evidence="2">The sequence shown here is derived from an EMBL/GenBank/DDBJ whole genome shotgun (WGS) entry which is preliminary data.</text>
</comment>
<dbReference type="NCBIfam" id="TIGR01200">
    <property type="entry name" value="GLPGLI"/>
    <property type="match status" value="1"/>
</dbReference>
<organism evidence="2 3">
    <name type="scientific">Winogradskyella maritima</name>
    <dbReference type="NCBI Taxonomy" id="1517766"/>
    <lineage>
        <taxon>Bacteria</taxon>
        <taxon>Pseudomonadati</taxon>
        <taxon>Bacteroidota</taxon>
        <taxon>Flavobacteriia</taxon>
        <taxon>Flavobacteriales</taxon>
        <taxon>Flavobacteriaceae</taxon>
        <taxon>Winogradskyella</taxon>
    </lineage>
</organism>
<dbReference type="Pfam" id="PF09697">
    <property type="entry name" value="Porph_ging"/>
    <property type="match status" value="1"/>
</dbReference>
<dbReference type="EMBL" id="JBHSAT010000004">
    <property type="protein sequence ID" value="MFC3876111.1"/>
    <property type="molecule type" value="Genomic_DNA"/>
</dbReference>
<accession>A0ABV8AHD5</accession>